<sequence>MGSHDSIKELSDILNSQELIKKISPKFNELSLDIQEVSKYSKNPIFLATLLFKLAEEREKTNKMLADIFDKFDSIMLNLKTGQTPFAKESMPVQENKHDVSLAEQDQIIMHLARANGQVTADLVKAELGYKGKNAASQRLNRLFKDGHLRKTQAGRKVLYLAKSL</sequence>
<dbReference type="Proteomes" id="UP000809243">
    <property type="component" value="Unassembled WGS sequence"/>
</dbReference>
<reference evidence="1" key="1">
    <citation type="submission" date="2021-01" db="EMBL/GenBank/DDBJ databases">
        <title>Active Sulfur Cycling in an Early Earth Analoge.</title>
        <authorList>
            <person name="Hahn C.R."/>
            <person name="Youssef N.H."/>
            <person name="Elshahed M."/>
        </authorList>
    </citation>
    <scope>NUCLEOTIDE SEQUENCE</scope>
    <source>
        <strain evidence="1">Zod_Metabat.1151</strain>
    </source>
</reference>
<organism evidence="1 2">
    <name type="scientific">Candidatus Iainarchaeum sp</name>
    <dbReference type="NCBI Taxonomy" id="3101447"/>
    <lineage>
        <taxon>Archaea</taxon>
        <taxon>Candidatus Iainarchaeota</taxon>
        <taxon>Candidatus Iainarchaeia</taxon>
        <taxon>Candidatus Iainarchaeales</taxon>
        <taxon>Candidatus Iainarchaeaceae</taxon>
        <taxon>Candidatus Iainarchaeum</taxon>
    </lineage>
</organism>
<gene>
    <name evidence="1" type="ORF">JW744_04685</name>
</gene>
<dbReference type="EMBL" id="JAFGDB010000078">
    <property type="protein sequence ID" value="MBN2067738.1"/>
    <property type="molecule type" value="Genomic_DNA"/>
</dbReference>
<evidence type="ECO:0000313" key="1">
    <source>
        <dbReference type="EMBL" id="MBN2067738.1"/>
    </source>
</evidence>
<proteinExistence type="predicted"/>
<evidence type="ECO:0000313" key="2">
    <source>
        <dbReference type="Proteomes" id="UP000809243"/>
    </source>
</evidence>
<protein>
    <submittedName>
        <fullName evidence="1">Uncharacterized protein</fullName>
    </submittedName>
</protein>
<dbReference type="AlphaFoldDB" id="A0A938YYM3"/>
<comment type="caution">
    <text evidence="1">The sequence shown here is derived from an EMBL/GenBank/DDBJ whole genome shotgun (WGS) entry which is preliminary data.</text>
</comment>
<name>A0A938YYM3_9ARCH</name>
<accession>A0A938YYM3</accession>